<keyword evidence="3" id="KW-0067">ATP-binding</keyword>
<dbReference type="InterPro" id="IPR036890">
    <property type="entry name" value="HATPase_C_sf"/>
</dbReference>
<keyword evidence="1" id="KW-0808">Transferase</keyword>
<evidence type="ECO:0000313" key="3">
    <source>
        <dbReference type="EMBL" id="MCM2392577.1"/>
    </source>
</evidence>
<accession>A0ABT0UVG4</accession>
<dbReference type="InterPro" id="IPR050267">
    <property type="entry name" value="Anti-sigma-factor_SerPK"/>
</dbReference>
<dbReference type="PANTHER" id="PTHR35526:SF3">
    <property type="entry name" value="ANTI-SIGMA-F FACTOR RSBW"/>
    <property type="match status" value="1"/>
</dbReference>
<sequence length="166" mass="18240">MPTLRLGLVADHQRCPENAASRTGYGFHMKLTRTTLPGEYISDTDGLIVGEMRRTALEQLEQWSLDALADRVELAVSELVTNAFRHGVGPSVKVCMWRTDRVVCVEVANGRPDASSDFVQRDVNELAENGRGLLLVAAVSDAIGLSPDHFRIWCSFALGGDRHCSE</sequence>
<dbReference type="RefSeq" id="WP_250922898.1">
    <property type="nucleotide sequence ID" value="NZ_JAMQAW010000041.1"/>
</dbReference>
<name>A0ABT0UVG4_9ACTN</name>
<dbReference type="Proteomes" id="UP001431429">
    <property type="component" value="Unassembled WGS sequence"/>
</dbReference>
<dbReference type="Pfam" id="PF13581">
    <property type="entry name" value="HATPase_c_2"/>
    <property type="match status" value="1"/>
</dbReference>
<keyword evidence="1" id="KW-0723">Serine/threonine-protein kinase</keyword>
<keyword evidence="1" id="KW-0418">Kinase</keyword>
<proteinExistence type="predicted"/>
<dbReference type="InterPro" id="IPR003594">
    <property type="entry name" value="HATPase_dom"/>
</dbReference>
<protein>
    <submittedName>
        <fullName evidence="3">ATP-binding protein</fullName>
    </submittedName>
</protein>
<dbReference type="CDD" id="cd16936">
    <property type="entry name" value="HATPase_RsbW-like"/>
    <property type="match status" value="1"/>
</dbReference>
<evidence type="ECO:0000259" key="2">
    <source>
        <dbReference type="Pfam" id="PF13581"/>
    </source>
</evidence>
<keyword evidence="3" id="KW-0547">Nucleotide-binding</keyword>
<feature type="domain" description="Histidine kinase/HSP90-like ATPase" evidence="2">
    <location>
        <begin position="50"/>
        <end position="143"/>
    </location>
</feature>
<dbReference type="GO" id="GO:0005524">
    <property type="term" value="F:ATP binding"/>
    <property type="evidence" value="ECO:0007669"/>
    <property type="project" value="UniProtKB-KW"/>
</dbReference>
<evidence type="ECO:0000313" key="4">
    <source>
        <dbReference type="Proteomes" id="UP001431429"/>
    </source>
</evidence>
<dbReference type="Gene3D" id="3.30.565.10">
    <property type="entry name" value="Histidine kinase-like ATPase, C-terminal domain"/>
    <property type="match status" value="1"/>
</dbReference>
<dbReference type="SUPFAM" id="SSF55874">
    <property type="entry name" value="ATPase domain of HSP90 chaperone/DNA topoisomerase II/histidine kinase"/>
    <property type="match status" value="1"/>
</dbReference>
<reference evidence="3" key="1">
    <citation type="submission" date="2022-06" db="EMBL/GenBank/DDBJ databases">
        <title>Genome public.</title>
        <authorList>
            <person name="Sun Q."/>
        </authorList>
    </citation>
    <scope>NUCLEOTIDE SEQUENCE</scope>
    <source>
        <strain evidence="3">CWNU-1</strain>
    </source>
</reference>
<dbReference type="PANTHER" id="PTHR35526">
    <property type="entry name" value="ANTI-SIGMA-F FACTOR RSBW-RELATED"/>
    <property type="match status" value="1"/>
</dbReference>
<gene>
    <name evidence="3" type="ORF">NBG84_30565</name>
</gene>
<dbReference type="EMBL" id="JAMQAW010000041">
    <property type="protein sequence ID" value="MCM2392577.1"/>
    <property type="molecule type" value="Genomic_DNA"/>
</dbReference>
<evidence type="ECO:0000256" key="1">
    <source>
        <dbReference type="ARBA" id="ARBA00022527"/>
    </source>
</evidence>
<comment type="caution">
    <text evidence="3">The sequence shown here is derived from an EMBL/GenBank/DDBJ whole genome shotgun (WGS) entry which is preliminary data.</text>
</comment>
<keyword evidence="4" id="KW-1185">Reference proteome</keyword>
<organism evidence="3 4">
    <name type="scientific">Streptomyces albipurpureus</name>
    <dbReference type="NCBI Taxonomy" id="2897419"/>
    <lineage>
        <taxon>Bacteria</taxon>
        <taxon>Bacillati</taxon>
        <taxon>Actinomycetota</taxon>
        <taxon>Actinomycetes</taxon>
        <taxon>Kitasatosporales</taxon>
        <taxon>Streptomycetaceae</taxon>
        <taxon>Streptomyces</taxon>
    </lineage>
</organism>